<dbReference type="RefSeq" id="WP_034165325.1">
    <property type="nucleotide sequence ID" value="NZ_CP006664.1"/>
</dbReference>
<organism evidence="1 2">
    <name type="scientific">Edwardsiella anguillarum ET080813</name>
    <dbReference type="NCBI Taxonomy" id="667120"/>
    <lineage>
        <taxon>Bacteria</taxon>
        <taxon>Pseudomonadati</taxon>
        <taxon>Pseudomonadota</taxon>
        <taxon>Gammaproteobacteria</taxon>
        <taxon>Enterobacterales</taxon>
        <taxon>Hafniaceae</taxon>
        <taxon>Edwardsiella</taxon>
    </lineage>
</organism>
<dbReference type="GeneID" id="33941448"/>
<protein>
    <recommendedName>
        <fullName evidence="3">Phage protein</fullName>
    </recommendedName>
</protein>
<proteinExistence type="predicted"/>
<evidence type="ECO:0008006" key="3">
    <source>
        <dbReference type="Google" id="ProtNLM"/>
    </source>
</evidence>
<evidence type="ECO:0000313" key="1">
    <source>
        <dbReference type="EMBL" id="AIJ10532.1"/>
    </source>
</evidence>
<dbReference type="InterPro" id="IPR008018">
    <property type="entry name" value="Phage_tail_attach_FII"/>
</dbReference>
<dbReference type="GO" id="GO:0019068">
    <property type="term" value="P:virion assembly"/>
    <property type="evidence" value="ECO:0007669"/>
    <property type="project" value="InterPro"/>
</dbReference>
<dbReference type="Pfam" id="PF05354">
    <property type="entry name" value="Phage_attach"/>
    <property type="match status" value="1"/>
</dbReference>
<dbReference type="Proteomes" id="UP000028681">
    <property type="component" value="Chromosome"/>
</dbReference>
<dbReference type="HOGENOM" id="CLU_1944060_0_0_6"/>
<reference evidence="1 2" key="1">
    <citation type="journal article" date="2012" name="PLoS ONE">
        <title>Edwardsiella comparative phylogenomics reveal the new intra/inter-species taxonomic relationships, virulence evolution and niche adaptation mechanisms.</title>
        <authorList>
            <person name="Yang M."/>
            <person name="Lv Y."/>
            <person name="Xiao J."/>
            <person name="Wu H."/>
            <person name="Zheng H."/>
            <person name="Liu Q."/>
            <person name="Zhang Y."/>
            <person name="Wang Q."/>
        </authorList>
    </citation>
    <scope>NUCLEOTIDE SEQUENCE [LARGE SCALE GENOMIC DNA]</scope>
    <source>
        <strain evidence="2">080813</strain>
    </source>
</reference>
<dbReference type="Gene3D" id="2.40.10.180">
    <property type="entry name" value="Phage tail proteins"/>
    <property type="match status" value="1"/>
</dbReference>
<name>A0A076LV43_9GAMM</name>
<sequence length="119" mass="13083">MGVDWDLHLLSPLHGIFGDEQEYRPRNGAPFLIHGIFDRGYAQVTENLDGDSAINTTSPVLGVRDAEFIDSSRQLPAVSDRVFVRTVGGKPINQLFVVTNVEPDSHGGSKLVLNVVKQR</sequence>
<dbReference type="EMBL" id="CP006664">
    <property type="protein sequence ID" value="AIJ10532.1"/>
    <property type="molecule type" value="Genomic_DNA"/>
</dbReference>
<dbReference type="InterPro" id="IPR053734">
    <property type="entry name" value="Phage_Head-Tail_Connect_sf"/>
</dbReference>
<dbReference type="KEGG" id="ete:ETEE_4126"/>
<dbReference type="AlphaFoldDB" id="A0A076LV43"/>
<accession>A0A076LV43</accession>
<evidence type="ECO:0000313" key="2">
    <source>
        <dbReference type="Proteomes" id="UP000028681"/>
    </source>
</evidence>
<gene>
    <name evidence="1" type="ORF">ETEE_4126</name>
</gene>